<evidence type="ECO:0000313" key="1">
    <source>
        <dbReference type="EMBL" id="MDH2330083.1"/>
    </source>
</evidence>
<keyword evidence="3" id="KW-1185">Reference proteome</keyword>
<evidence type="ECO:0000313" key="3">
    <source>
        <dbReference type="Proteomes" id="UP000094974"/>
    </source>
</evidence>
<dbReference type="RefSeq" id="WP_028543001.1">
    <property type="nucleotide sequence ID" value="NZ_JARVWT010000001.1"/>
</dbReference>
<name>A0AAJ3IYZ9_PAEPO</name>
<reference evidence="1" key="3">
    <citation type="submission" date="2023-04" db="EMBL/GenBank/DDBJ databases">
        <title>Uncovering the Secrets of Slow-Growing Bacteria in Tropical Savanna Soil through Cultivation and Genomic Analysis.</title>
        <authorList>
            <person name="Goncalves O.S."/>
            <person name="Santana M.F."/>
        </authorList>
    </citation>
    <scope>NUCLEOTIDE SEQUENCE</scope>
    <source>
        <strain evidence="1">ANTI</strain>
    </source>
</reference>
<dbReference type="Proteomes" id="UP000094974">
    <property type="component" value="Unassembled WGS sequence"/>
</dbReference>
<organism evidence="1 4">
    <name type="scientific">Paenibacillus polymyxa</name>
    <name type="common">Bacillus polymyxa</name>
    <dbReference type="NCBI Taxonomy" id="1406"/>
    <lineage>
        <taxon>Bacteria</taxon>
        <taxon>Bacillati</taxon>
        <taxon>Bacillota</taxon>
        <taxon>Bacilli</taxon>
        <taxon>Bacillales</taxon>
        <taxon>Paenibacillaceae</taxon>
        <taxon>Paenibacillus</taxon>
    </lineage>
</organism>
<reference evidence="2" key="2">
    <citation type="submission" date="2016-05" db="EMBL/GenBank/DDBJ databases">
        <authorList>
            <person name="Zheng J."/>
            <person name="Timme R."/>
            <person name="Allard M."/>
            <person name="Strain E."/>
            <person name="Luo Y."/>
            <person name="Brown E."/>
        </authorList>
    </citation>
    <scope>NUCLEOTIDE SEQUENCE</scope>
    <source>
        <strain evidence="2">CFSAN034343</strain>
    </source>
</reference>
<dbReference type="EMBL" id="JARVWT010000001">
    <property type="protein sequence ID" value="MDH2330083.1"/>
    <property type="molecule type" value="Genomic_DNA"/>
</dbReference>
<dbReference type="Proteomes" id="UP001229409">
    <property type="component" value="Unassembled WGS sequence"/>
</dbReference>
<dbReference type="EMBL" id="LYND01000129">
    <property type="protein sequence ID" value="ODA08621.1"/>
    <property type="molecule type" value="Genomic_DNA"/>
</dbReference>
<reference evidence="3" key="1">
    <citation type="submission" date="2016-05" db="EMBL/GenBank/DDBJ databases">
        <title>Whole genome shotgun sequencing of cultured foodborne pathogen.</title>
        <authorList>
            <person name="Zheng J."/>
            <person name="Timme R."/>
            <person name="Allard M."/>
            <person name="Strain E."/>
            <person name="Luo Y."/>
            <person name="Brown E."/>
        </authorList>
    </citation>
    <scope>NUCLEOTIDE SEQUENCE [LARGE SCALE GENOMIC DNA]</scope>
    <source>
        <strain evidence="3">CFSAN034343</strain>
    </source>
</reference>
<dbReference type="AlphaFoldDB" id="A0AAJ3IYZ9"/>
<proteinExistence type="predicted"/>
<comment type="caution">
    <text evidence="1">The sequence shown here is derived from an EMBL/GenBank/DDBJ whole genome shotgun (WGS) entry which is preliminary data.</text>
</comment>
<protein>
    <submittedName>
        <fullName evidence="1">Uncharacterized protein</fullName>
    </submittedName>
</protein>
<sequence>MKAIQEALNQFVSIRLEHVAGSMLANSPEYKDLMKDCNQLFSILHDCLPKEYIQTLYDYDTNTTLLQGMVESIMYEQGLKDGVCLNQILSD</sequence>
<gene>
    <name evidence="2" type="ORF">A7312_04245</name>
    <name evidence="1" type="ORF">QDS18_04320</name>
</gene>
<accession>A0AAJ3IYZ9</accession>
<evidence type="ECO:0000313" key="4">
    <source>
        <dbReference type="Proteomes" id="UP001229409"/>
    </source>
</evidence>
<evidence type="ECO:0000313" key="2">
    <source>
        <dbReference type="EMBL" id="ODA08621.1"/>
    </source>
</evidence>